<dbReference type="Gramene" id="PGSC0003DMT400092603">
    <property type="protein sequence ID" value="PGSC0003DMT400092603"/>
    <property type="gene ID" value="PGSC0003DMG400042174"/>
</dbReference>
<accession>M1DQ55</accession>
<organism evidence="1 2">
    <name type="scientific">Solanum tuberosum</name>
    <name type="common">Potato</name>
    <dbReference type="NCBI Taxonomy" id="4113"/>
    <lineage>
        <taxon>Eukaryota</taxon>
        <taxon>Viridiplantae</taxon>
        <taxon>Streptophyta</taxon>
        <taxon>Embryophyta</taxon>
        <taxon>Tracheophyta</taxon>
        <taxon>Spermatophyta</taxon>
        <taxon>Magnoliopsida</taxon>
        <taxon>eudicotyledons</taxon>
        <taxon>Gunneridae</taxon>
        <taxon>Pentapetalae</taxon>
        <taxon>asterids</taxon>
        <taxon>lamiids</taxon>
        <taxon>Solanales</taxon>
        <taxon>Solanaceae</taxon>
        <taxon>Solanoideae</taxon>
        <taxon>Solaneae</taxon>
        <taxon>Solanum</taxon>
    </lineage>
</organism>
<protein>
    <submittedName>
        <fullName evidence="1">Uncharacterized protein</fullName>
    </submittedName>
</protein>
<name>M1DQ55_SOLTU</name>
<proteinExistence type="predicted"/>
<dbReference type="InParanoid" id="M1DQ55"/>
<reference evidence="1" key="2">
    <citation type="submission" date="2015-06" db="UniProtKB">
        <authorList>
            <consortium name="EnsemblPlants"/>
        </authorList>
    </citation>
    <scope>IDENTIFICATION</scope>
    <source>
        <strain evidence="1">DM1-3 516 R44</strain>
    </source>
</reference>
<dbReference type="HOGENOM" id="CLU_2390307_0_0_1"/>
<evidence type="ECO:0000313" key="1">
    <source>
        <dbReference type="EnsemblPlants" id="PGSC0003DMT400092603"/>
    </source>
</evidence>
<dbReference type="STRING" id="4113.M1DQ55"/>
<sequence>MLSTDHEPIYTRFECCGPEPTSREDEAQSMHQYMKDGTDPDVVAKSVHKFVNYGQRKKESGAELIVTLLLKVEDFTDRSQYASRVVGKEEVKHI</sequence>
<reference evidence="2" key="1">
    <citation type="journal article" date="2011" name="Nature">
        <title>Genome sequence and analysis of the tuber crop potato.</title>
        <authorList>
            <consortium name="The Potato Genome Sequencing Consortium"/>
        </authorList>
    </citation>
    <scope>NUCLEOTIDE SEQUENCE [LARGE SCALE GENOMIC DNA]</scope>
    <source>
        <strain evidence="2">cv. DM1-3 516 R44</strain>
    </source>
</reference>
<dbReference type="AlphaFoldDB" id="M1DQ55"/>
<keyword evidence="2" id="KW-1185">Reference proteome</keyword>
<evidence type="ECO:0000313" key="2">
    <source>
        <dbReference type="Proteomes" id="UP000011115"/>
    </source>
</evidence>
<dbReference type="Proteomes" id="UP000011115">
    <property type="component" value="Unassembled WGS sequence"/>
</dbReference>
<dbReference type="EnsemblPlants" id="PGSC0003DMT400092603">
    <property type="protein sequence ID" value="PGSC0003DMT400092603"/>
    <property type="gene ID" value="PGSC0003DMG400042174"/>
</dbReference>
<dbReference type="PaxDb" id="4113-PGSC0003DMT400092603"/>